<evidence type="ECO:0000313" key="7">
    <source>
        <dbReference type="Proteomes" id="UP000663829"/>
    </source>
</evidence>
<evidence type="ECO:0000313" key="3">
    <source>
        <dbReference type="EMBL" id="CAF1122089.1"/>
    </source>
</evidence>
<dbReference type="GO" id="GO:0008270">
    <property type="term" value="F:zinc ion binding"/>
    <property type="evidence" value="ECO:0007669"/>
    <property type="project" value="UniProtKB-KW"/>
</dbReference>
<dbReference type="EMBL" id="CAJOBA010046400">
    <property type="protein sequence ID" value="CAF4188861.1"/>
    <property type="molecule type" value="Genomic_DNA"/>
</dbReference>
<dbReference type="Proteomes" id="UP000682733">
    <property type="component" value="Unassembled WGS sequence"/>
</dbReference>
<feature type="domain" description="SWIM-type" evidence="2">
    <location>
        <begin position="84"/>
        <end position="114"/>
    </location>
</feature>
<evidence type="ECO:0000313" key="4">
    <source>
        <dbReference type="EMBL" id="CAF1380454.1"/>
    </source>
</evidence>
<dbReference type="EMBL" id="CAJNOK010024712">
    <property type="protein sequence ID" value="CAF1380454.1"/>
    <property type="molecule type" value="Genomic_DNA"/>
</dbReference>
<dbReference type="EMBL" id="CAJOBC010006063">
    <property type="protein sequence ID" value="CAF3885595.1"/>
    <property type="molecule type" value="Genomic_DNA"/>
</dbReference>
<protein>
    <recommendedName>
        <fullName evidence="2">SWIM-type domain-containing protein</fullName>
    </recommendedName>
</protein>
<evidence type="ECO:0000313" key="5">
    <source>
        <dbReference type="EMBL" id="CAF3885595.1"/>
    </source>
</evidence>
<gene>
    <name evidence="3" type="ORF">GPM918_LOCUS19742</name>
    <name evidence="4" type="ORF">OVA965_LOCUS32082</name>
    <name evidence="5" type="ORF">SRO942_LOCUS19739</name>
    <name evidence="6" type="ORF">TMI583_LOCUS32933</name>
</gene>
<accession>A0A814QN68</accession>
<organism evidence="3 7">
    <name type="scientific">Didymodactylos carnosus</name>
    <dbReference type="NCBI Taxonomy" id="1234261"/>
    <lineage>
        <taxon>Eukaryota</taxon>
        <taxon>Metazoa</taxon>
        <taxon>Spiralia</taxon>
        <taxon>Gnathifera</taxon>
        <taxon>Rotifera</taxon>
        <taxon>Eurotatoria</taxon>
        <taxon>Bdelloidea</taxon>
        <taxon>Philodinida</taxon>
        <taxon>Philodinidae</taxon>
        <taxon>Didymodactylos</taxon>
    </lineage>
</organism>
<evidence type="ECO:0000259" key="2">
    <source>
        <dbReference type="PROSITE" id="PS50966"/>
    </source>
</evidence>
<dbReference type="Proteomes" id="UP000681722">
    <property type="component" value="Unassembled WGS sequence"/>
</dbReference>
<evidence type="ECO:0000256" key="1">
    <source>
        <dbReference type="PROSITE-ProRule" id="PRU00325"/>
    </source>
</evidence>
<dbReference type="AlphaFoldDB" id="A0A814QN68"/>
<keyword evidence="1" id="KW-0862">Zinc</keyword>
<dbReference type="Proteomes" id="UP000677228">
    <property type="component" value="Unassembled WGS sequence"/>
</dbReference>
<keyword evidence="1" id="KW-0479">Metal-binding</keyword>
<keyword evidence="1" id="KW-0863">Zinc-finger</keyword>
<proteinExistence type="predicted"/>
<evidence type="ECO:0000313" key="6">
    <source>
        <dbReference type="EMBL" id="CAF4188861.1"/>
    </source>
</evidence>
<dbReference type="EMBL" id="CAJNOQ010006063">
    <property type="protein sequence ID" value="CAF1122089.1"/>
    <property type="molecule type" value="Genomic_DNA"/>
</dbReference>
<dbReference type="Proteomes" id="UP000663829">
    <property type="component" value="Unassembled WGS sequence"/>
</dbReference>
<dbReference type="InterPro" id="IPR007527">
    <property type="entry name" value="Znf_SWIM"/>
</dbReference>
<keyword evidence="7" id="KW-1185">Reference proteome</keyword>
<sequence length="143" mass="16479">MGTEITSDWIGFATFSIVSVSAEREAWKWSKNLNKSLIFHWHARPFLVPSSSPEHMDSSTWLQQYHFIPCSSFNEFSRWLYSGRLVTISIMCACETNLKEHVCKHSVGLMIYFNYYIVSDPGKIEDLGKRRGRSQKATPALSH</sequence>
<dbReference type="PROSITE" id="PS50966">
    <property type="entry name" value="ZF_SWIM"/>
    <property type="match status" value="1"/>
</dbReference>
<name>A0A814QN68_9BILA</name>
<reference evidence="3" key="1">
    <citation type="submission" date="2021-02" db="EMBL/GenBank/DDBJ databases">
        <authorList>
            <person name="Nowell W R."/>
        </authorList>
    </citation>
    <scope>NUCLEOTIDE SEQUENCE</scope>
</reference>
<comment type="caution">
    <text evidence="3">The sequence shown here is derived from an EMBL/GenBank/DDBJ whole genome shotgun (WGS) entry which is preliminary data.</text>
</comment>